<organism evidence="2 3">
    <name type="scientific">Hyaloscypha bicolor E</name>
    <dbReference type="NCBI Taxonomy" id="1095630"/>
    <lineage>
        <taxon>Eukaryota</taxon>
        <taxon>Fungi</taxon>
        <taxon>Dikarya</taxon>
        <taxon>Ascomycota</taxon>
        <taxon>Pezizomycotina</taxon>
        <taxon>Leotiomycetes</taxon>
        <taxon>Helotiales</taxon>
        <taxon>Hyaloscyphaceae</taxon>
        <taxon>Hyaloscypha</taxon>
        <taxon>Hyaloscypha bicolor</taxon>
    </lineage>
</organism>
<sequence length="438" mass="47544">MPPIRNYMDHEWTDFEMHTMLCLITKGVHLEGHGKVKRSEDPNTAKRNAYLTFATTLNDALHGTDYEHDIHKKEVTRMLNHLVLKHKAIVGKGGLAERQYGGRVTRALRLAWQRSLGQNAETGKNYIGVPSSLDFDGSISEWNQWRRKAVENKRRARLGLALLASVDAERELAEEIEKQNQGGPLGDARGGRNLKLPARKWRSQQQNTLSDKYVIDEADQGDAPTTASDKTVQTKLDSFNVLPANVRSAGKFQWANPEARQQAFLGGLRGAAAIAAFQNVSVESPRGSGDHHGQGSSSRSRSTRESYVPPINSHYSGSGPQHGSGMSAHAQGTSEFAPGLTHDYSSSDGIGTLTNTSIKSNGHHPRLQYSGDMTPLDLNDGHANTLAKGLGPVASSNEVAAEQVSSTEVAGEGGEVEMGGLEEGQIWADLDSARGFAY</sequence>
<evidence type="ECO:0000313" key="2">
    <source>
        <dbReference type="EMBL" id="PMD49553.1"/>
    </source>
</evidence>
<proteinExistence type="predicted"/>
<dbReference type="OrthoDB" id="3438628at2759"/>
<dbReference type="RefSeq" id="XP_024726457.1">
    <property type="nucleotide sequence ID" value="XM_024887673.1"/>
</dbReference>
<dbReference type="InParanoid" id="A0A2J6SFM3"/>
<reference evidence="2 3" key="1">
    <citation type="submission" date="2016-04" db="EMBL/GenBank/DDBJ databases">
        <title>A degradative enzymes factory behind the ericoid mycorrhizal symbiosis.</title>
        <authorList>
            <consortium name="DOE Joint Genome Institute"/>
            <person name="Martino E."/>
            <person name="Morin E."/>
            <person name="Grelet G."/>
            <person name="Kuo A."/>
            <person name="Kohler A."/>
            <person name="Daghino S."/>
            <person name="Barry K."/>
            <person name="Choi C."/>
            <person name="Cichocki N."/>
            <person name="Clum A."/>
            <person name="Copeland A."/>
            <person name="Hainaut M."/>
            <person name="Haridas S."/>
            <person name="Labutti K."/>
            <person name="Lindquist E."/>
            <person name="Lipzen A."/>
            <person name="Khouja H.-R."/>
            <person name="Murat C."/>
            <person name="Ohm R."/>
            <person name="Olson A."/>
            <person name="Spatafora J."/>
            <person name="Veneault-Fourrey C."/>
            <person name="Henrissat B."/>
            <person name="Grigoriev I."/>
            <person name="Martin F."/>
            <person name="Perotto S."/>
        </authorList>
    </citation>
    <scope>NUCLEOTIDE SEQUENCE [LARGE SCALE GENOMIC DNA]</scope>
    <source>
        <strain evidence="2 3">E</strain>
    </source>
</reference>
<dbReference type="AlphaFoldDB" id="A0A2J6SFM3"/>
<dbReference type="EMBL" id="KZ613920">
    <property type="protein sequence ID" value="PMD49553.1"/>
    <property type="molecule type" value="Genomic_DNA"/>
</dbReference>
<evidence type="ECO:0000313" key="3">
    <source>
        <dbReference type="Proteomes" id="UP000235371"/>
    </source>
</evidence>
<protein>
    <submittedName>
        <fullName evidence="2">Uncharacterized protein</fullName>
    </submittedName>
</protein>
<evidence type="ECO:0000256" key="1">
    <source>
        <dbReference type="SAM" id="MobiDB-lite"/>
    </source>
</evidence>
<dbReference type="Proteomes" id="UP000235371">
    <property type="component" value="Unassembled WGS sequence"/>
</dbReference>
<name>A0A2J6SFM3_9HELO</name>
<gene>
    <name evidence="2" type="ORF">K444DRAFT_670785</name>
</gene>
<feature type="region of interest" description="Disordered" evidence="1">
    <location>
        <begin position="175"/>
        <end position="214"/>
    </location>
</feature>
<dbReference type="GeneID" id="36595749"/>
<feature type="region of interest" description="Disordered" evidence="1">
    <location>
        <begin position="283"/>
        <end position="343"/>
    </location>
</feature>
<accession>A0A2J6SFM3</accession>
<keyword evidence="3" id="KW-1185">Reference proteome</keyword>